<proteinExistence type="predicted"/>
<keyword evidence="2" id="KW-1185">Reference proteome</keyword>
<sequence>MEITHLNPSTLHTNPAFSQGVIVRGAHDTLHVGGQNGTDASGAIVPGGLGAQTEQAIRNVLAVLAEVGADQTNVVRMAVYVAAGESVDEGFAASMRVWGQHPTALTVLFVAALGRPDALVEIEVTAVM</sequence>
<dbReference type="InterPro" id="IPR035959">
    <property type="entry name" value="RutC-like_sf"/>
</dbReference>
<dbReference type="SUPFAM" id="SSF55298">
    <property type="entry name" value="YjgF-like"/>
    <property type="match status" value="1"/>
</dbReference>
<dbReference type="PANTHER" id="PTHR43857">
    <property type="entry name" value="BLR7761 PROTEIN"/>
    <property type="match status" value="1"/>
</dbReference>
<dbReference type="EMBL" id="BAAANJ010000004">
    <property type="protein sequence ID" value="GAA1806890.1"/>
    <property type="molecule type" value="Genomic_DNA"/>
</dbReference>
<comment type="caution">
    <text evidence="1">The sequence shown here is derived from an EMBL/GenBank/DDBJ whole genome shotgun (WGS) entry which is preliminary data.</text>
</comment>
<dbReference type="InterPro" id="IPR006175">
    <property type="entry name" value="YjgF/YER057c/UK114"/>
</dbReference>
<dbReference type="Gene3D" id="3.30.1330.40">
    <property type="entry name" value="RutC-like"/>
    <property type="match status" value="1"/>
</dbReference>
<dbReference type="RefSeq" id="WP_344294824.1">
    <property type="nucleotide sequence ID" value="NZ_BAAANJ010000004.1"/>
</dbReference>
<dbReference type="CDD" id="cd00448">
    <property type="entry name" value="YjgF_YER057c_UK114_family"/>
    <property type="match status" value="1"/>
</dbReference>
<organism evidence="1 2">
    <name type="scientific">Agromyces neolithicus</name>
    <dbReference type="NCBI Taxonomy" id="269420"/>
    <lineage>
        <taxon>Bacteria</taxon>
        <taxon>Bacillati</taxon>
        <taxon>Actinomycetota</taxon>
        <taxon>Actinomycetes</taxon>
        <taxon>Micrococcales</taxon>
        <taxon>Microbacteriaceae</taxon>
        <taxon>Agromyces</taxon>
    </lineage>
</organism>
<gene>
    <name evidence="1" type="ORF">GCM10009749_13950</name>
</gene>
<evidence type="ECO:0000313" key="2">
    <source>
        <dbReference type="Proteomes" id="UP001500002"/>
    </source>
</evidence>
<dbReference type="Pfam" id="PF01042">
    <property type="entry name" value="Ribonuc_L-PSP"/>
    <property type="match status" value="1"/>
</dbReference>
<protein>
    <submittedName>
        <fullName evidence="1">RidA family protein</fullName>
    </submittedName>
</protein>
<dbReference type="Proteomes" id="UP001500002">
    <property type="component" value="Unassembled WGS sequence"/>
</dbReference>
<dbReference type="PANTHER" id="PTHR43857:SF1">
    <property type="entry name" value="YJGH FAMILY PROTEIN"/>
    <property type="match status" value="1"/>
</dbReference>
<accession>A0ABN2M212</accession>
<evidence type="ECO:0000313" key="1">
    <source>
        <dbReference type="EMBL" id="GAA1806890.1"/>
    </source>
</evidence>
<name>A0ABN2M212_9MICO</name>
<reference evidence="1 2" key="1">
    <citation type="journal article" date="2019" name="Int. J. Syst. Evol. Microbiol.">
        <title>The Global Catalogue of Microorganisms (GCM) 10K type strain sequencing project: providing services to taxonomists for standard genome sequencing and annotation.</title>
        <authorList>
            <consortium name="The Broad Institute Genomics Platform"/>
            <consortium name="The Broad Institute Genome Sequencing Center for Infectious Disease"/>
            <person name="Wu L."/>
            <person name="Ma J."/>
        </authorList>
    </citation>
    <scope>NUCLEOTIDE SEQUENCE [LARGE SCALE GENOMIC DNA]</scope>
    <source>
        <strain evidence="1 2">JCM 14322</strain>
    </source>
</reference>